<feature type="transmembrane region" description="Helical" evidence="2">
    <location>
        <begin position="43"/>
        <end position="66"/>
    </location>
</feature>
<accession>A0A3N2BDR9</accession>
<dbReference type="CDD" id="cd11614">
    <property type="entry name" value="SAF_CpaB_FlgA_like"/>
    <property type="match status" value="1"/>
</dbReference>
<dbReference type="OrthoDB" id="5148790at2"/>
<dbReference type="RefSeq" id="WP_123303822.1">
    <property type="nucleotide sequence ID" value="NZ_RKHK01000001.1"/>
</dbReference>
<dbReference type="Pfam" id="PF08666">
    <property type="entry name" value="SAF"/>
    <property type="match status" value="1"/>
</dbReference>
<feature type="compositionally biased region" description="Low complexity" evidence="1">
    <location>
        <begin position="17"/>
        <end position="30"/>
    </location>
</feature>
<dbReference type="Proteomes" id="UP000280668">
    <property type="component" value="Unassembled WGS sequence"/>
</dbReference>
<keyword evidence="2" id="KW-1133">Transmembrane helix</keyword>
<evidence type="ECO:0000256" key="2">
    <source>
        <dbReference type="SAM" id="Phobius"/>
    </source>
</evidence>
<keyword evidence="5" id="KW-1185">Reference proteome</keyword>
<dbReference type="EMBL" id="RKHK01000001">
    <property type="protein sequence ID" value="ROR73400.1"/>
    <property type="molecule type" value="Genomic_DNA"/>
</dbReference>
<gene>
    <name evidence="4" type="ORF">EDD31_1778</name>
</gene>
<keyword evidence="2" id="KW-0472">Membrane</keyword>
<proteinExistence type="predicted"/>
<protein>
    <submittedName>
        <fullName evidence="4">Flp pilus assembly protein CpaB</fullName>
    </submittedName>
</protein>
<dbReference type="SMART" id="SM00858">
    <property type="entry name" value="SAF"/>
    <property type="match status" value="1"/>
</dbReference>
<comment type="caution">
    <text evidence="4">The sequence shown here is derived from an EMBL/GenBank/DDBJ whole genome shotgun (WGS) entry which is preliminary data.</text>
</comment>
<dbReference type="AlphaFoldDB" id="A0A3N2BDR9"/>
<organism evidence="4 5">
    <name type="scientific">Bogoriella caseilytica</name>
    <dbReference type="NCBI Taxonomy" id="56055"/>
    <lineage>
        <taxon>Bacteria</taxon>
        <taxon>Bacillati</taxon>
        <taxon>Actinomycetota</taxon>
        <taxon>Actinomycetes</taxon>
        <taxon>Micrococcales</taxon>
        <taxon>Bogoriellaceae</taxon>
        <taxon>Bogoriella</taxon>
    </lineage>
</organism>
<evidence type="ECO:0000259" key="3">
    <source>
        <dbReference type="SMART" id="SM00858"/>
    </source>
</evidence>
<keyword evidence="2" id="KW-0812">Transmembrane</keyword>
<reference evidence="4 5" key="1">
    <citation type="submission" date="2018-11" db="EMBL/GenBank/DDBJ databases">
        <title>Sequencing the genomes of 1000 actinobacteria strains.</title>
        <authorList>
            <person name="Klenk H.-P."/>
        </authorList>
    </citation>
    <scope>NUCLEOTIDE SEQUENCE [LARGE SCALE GENOMIC DNA]</scope>
    <source>
        <strain evidence="4 5">DSM 11294</strain>
    </source>
</reference>
<feature type="domain" description="SAF" evidence="3">
    <location>
        <begin position="73"/>
        <end position="135"/>
    </location>
</feature>
<evidence type="ECO:0000313" key="5">
    <source>
        <dbReference type="Proteomes" id="UP000280668"/>
    </source>
</evidence>
<dbReference type="InterPro" id="IPR013974">
    <property type="entry name" value="SAF"/>
</dbReference>
<feature type="region of interest" description="Disordered" evidence="1">
    <location>
        <begin position="1"/>
        <end position="33"/>
    </location>
</feature>
<evidence type="ECO:0000313" key="4">
    <source>
        <dbReference type="EMBL" id="ROR73400.1"/>
    </source>
</evidence>
<sequence length="246" mass="24557">MVLTEHSADAATHGGTASEAPSPSRSTPAPSRRRRARLRRFGWRYRFVLAGLLVLTAVATVVPGILHTDPDGVPALVLTADTAAGSEIRPADVEVRSLPAGAAPASALTDVAQVEGGTLALGLPAGTTLLPSMLVGPGLADHAPAGHVVVAVPLSDIASVRLAEPGRSVDLLAGPEHGNGPAVLAARSAVVLAHAEEGITGGGGLLAPAGAESGIRHIYVAVPPDTATVLLGASTWSPLHAVLPGQ</sequence>
<name>A0A3N2BDR9_9MICO</name>
<evidence type="ECO:0000256" key="1">
    <source>
        <dbReference type="SAM" id="MobiDB-lite"/>
    </source>
</evidence>